<feature type="signal peptide" evidence="10">
    <location>
        <begin position="1"/>
        <end position="21"/>
    </location>
</feature>
<keyword evidence="6" id="KW-0788">Thiol protease</keyword>
<evidence type="ECO:0000256" key="6">
    <source>
        <dbReference type="ARBA" id="ARBA00022807"/>
    </source>
</evidence>
<evidence type="ECO:0000256" key="8">
    <source>
        <dbReference type="ARBA" id="ARBA00023139"/>
    </source>
</evidence>
<evidence type="ECO:0000256" key="2">
    <source>
        <dbReference type="ARBA" id="ARBA00007074"/>
    </source>
</evidence>
<evidence type="ECO:0000256" key="7">
    <source>
        <dbReference type="ARBA" id="ARBA00023136"/>
    </source>
</evidence>
<dbReference type="SUPFAM" id="SSF54001">
    <property type="entry name" value="Cysteine proteinases"/>
    <property type="match status" value="1"/>
</dbReference>
<organism evidence="12 13">
    <name type="scientific">Salinivibrio proteolyticus</name>
    <dbReference type="NCBI Taxonomy" id="334715"/>
    <lineage>
        <taxon>Bacteria</taxon>
        <taxon>Pseudomonadati</taxon>
        <taxon>Pseudomonadota</taxon>
        <taxon>Gammaproteobacteria</taxon>
        <taxon>Vibrionales</taxon>
        <taxon>Vibrionaceae</taxon>
        <taxon>Salinivibrio</taxon>
    </lineage>
</organism>
<keyword evidence="3" id="KW-0645">Protease</keyword>
<geneLocation type="plasmid" evidence="12 13">
    <name>unnamed</name>
</geneLocation>
<dbReference type="PROSITE" id="PS51935">
    <property type="entry name" value="NLPC_P60"/>
    <property type="match status" value="1"/>
</dbReference>
<evidence type="ECO:0000313" key="13">
    <source>
        <dbReference type="Proteomes" id="UP001164676"/>
    </source>
</evidence>
<protein>
    <submittedName>
        <fullName evidence="12">NlpC/P60 family protein</fullName>
    </submittedName>
</protein>
<name>A0ABY7LM85_9GAMM</name>
<gene>
    <name evidence="12" type="ORF">N7E60_15270</name>
</gene>
<dbReference type="Proteomes" id="UP001164676">
    <property type="component" value="Plasmid unnamed"/>
</dbReference>
<feature type="domain" description="NlpC/P60" evidence="11">
    <location>
        <begin position="42"/>
        <end position="163"/>
    </location>
</feature>
<keyword evidence="8" id="KW-0564">Palmitate</keyword>
<keyword evidence="13" id="KW-1185">Reference proteome</keyword>
<dbReference type="PANTHER" id="PTHR47360:SF3">
    <property type="entry name" value="MUREIN DD-ENDOPEPTIDASE MEPS_MUREIN LD-CARBOXYPEPTIDASE"/>
    <property type="match status" value="1"/>
</dbReference>
<evidence type="ECO:0000256" key="5">
    <source>
        <dbReference type="ARBA" id="ARBA00022801"/>
    </source>
</evidence>
<dbReference type="PROSITE" id="PS51257">
    <property type="entry name" value="PROKAR_LIPOPROTEIN"/>
    <property type="match status" value="1"/>
</dbReference>
<comment type="subcellular location">
    <subcellularLocation>
        <location evidence="1">Membrane</location>
        <topology evidence="1">Lipid-anchor</topology>
    </subcellularLocation>
</comment>
<keyword evidence="7" id="KW-0472">Membrane</keyword>
<keyword evidence="12" id="KW-0614">Plasmid</keyword>
<dbReference type="InterPro" id="IPR052062">
    <property type="entry name" value="Murein_DD/LD_carboxypeptidase"/>
</dbReference>
<evidence type="ECO:0000256" key="10">
    <source>
        <dbReference type="SAM" id="SignalP"/>
    </source>
</evidence>
<keyword evidence="9" id="KW-0449">Lipoprotein</keyword>
<evidence type="ECO:0000259" key="11">
    <source>
        <dbReference type="PROSITE" id="PS51935"/>
    </source>
</evidence>
<dbReference type="PANTHER" id="PTHR47360">
    <property type="entry name" value="MUREIN DD-ENDOPEPTIDASE MEPS/MUREIN LD-CARBOXYPEPTIDASE"/>
    <property type="match status" value="1"/>
</dbReference>
<dbReference type="InterPro" id="IPR000064">
    <property type="entry name" value="NLP_P60_dom"/>
</dbReference>
<sequence>MIKLGLVFTFILLLSACSSSPSDPDSSTTPVSSAHSHSASSQALHYALTQHYQQWQGTPYRWGGTSRQGIDCSAYTQRVYRDALSTPLPRTTHGQAKGGYPVDYQDAQLGDLVFFHIRPGLRHVGIYLGNQQFMHASTSQGVTVSRLDNPYWQARFWQFRRYF</sequence>
<feature type="chain" id="PRO_5047391187" evidence="10">
    <location>
        <begin position="22"/>
        <end position="163"/>
    </location>
</feature>
<dbReference type="RefSeq" id="WP_269598967.1">
    <property type="nucleotide sequence ID" value="NZ_CP114585.1"/>
</dbReference>
<accession>A0ABY7LM85</accession>
<evidence type="ECO:0000256" key="9">
    <source>
        <dbReference type="ARBA" id="ARBA00023288"/>
    </source>
</evidence>
<reference evidence="12" key="1">
    <citation type="submission" date="2022-09" db="EMBL/GenBank/DDBJ databases">
        <authorList>
            <person name="Li Z.-J."/>
        </authorList>
    </citation>
    <scope>NUCLEOTIDE SEQUENCE</scope>
    <source>
        <strain evidence="12">TGB10</strain>
        <plasmid evidence="12">unnamed</plasmid>
    </source>
</reference>
<evidence type="ECO:0000256" key="1">
    <source>
        <dbReference type="ARBA" id="ARBA00004635"/>
    </source>
</evidence>
<evidence type="ECO:0000313" key="12">
    <source>
        <dbReference type="EMBL" id="WBA16733.1"/>
    </source>
</evidence>
<dbReference type="Gene3D" id="3.90.1720.10">
    <property type="entry name" value="endopeptidase domain like (from Nostoc punctiforme)"/>
    <property type="match status" value="1"/>
</dbReference>
<evidence type="ECO:0000256" key="4">
    <source>
        <dbReference type="ARBA" id="ARBA00022729"/>
    </source>
</evidence>
<keyword evidence="5" id="KW-0378">Hydrolase</keyword>
<dbReference type="EMBL" id="CP114585">
    <property type="protein sequence ID" value="WBA16733.1"/>
    <property type="molecule type" value="Genomic_DNA"/>
</dbReference>
<dbReference type="InterPro" id="IPR038765">
    <property type="entry name" value="Papain-like_cys_pep_sf"/>
</dbReference>
<keyword evidence="4 10" id="KW-0732">Signal</keyword>
<proteinExistence type="inferred from homology"/>
<evidence type="ECO:0000256" key="3">
    <source>
        <dbReference type="ARBA" id="ARBA00022670"/>
    </source>
</evidence>
<dbReference type="Pfam" id="PF00877">
    <property type="entry name" value="NLPC_P60"/>
    <property type="match status" value="1"/>
</dbReference>
<comment type="similarity">
    <text evidence="2">Belongs to the peptidase C40 family.</text>
</comment>